<dbReference type="Proteomes" id="UP000234331">
    <property type="component" value="Unassembled WGS sequence"/>
</dbReference>
<dbReference type="InterPro" id="IPR006764">
    <property type="entry name" value="SAM_dep_MeTrfase_SAV2177_type"/>
</dbReference>
<dbReference type="GO" id="GO:0032259">
    <property type="term" value="P:methylation"/>
    <property type="evidence" value="ECO:0007669"/>
    <property type="project" value="UniProtKB-KW"/>
</dbReference>
<dbReference type="GO" id="GO:0008168">
    <property type="term" value="F:methyltransferase activity"/>
    <property type="evidence" value="ECO:0007669"/>
    <property type="project" value="UniProtKB-KW"/>
</dbReference>
<accession>A0A2I2KMC5</accession>
<sequence length="286" mass="31135">MATTDGQAGGARGWWTSVAPRPTPVDLAIDQPHPARMYDYLLGGKDNFPADRETAERALGAFPRARAAARQNRAFLLRATRHLAEHQGVRQFLDIGTGIPTSPNMHEVAQGVATDARVVYADNDPIVLAHARALLTSTPQGRTAYLDADLHDVESIVTAPVLRDTLDLTRPVALSLIAIFHFFPDEDDPYSIVRRLLDALPSGSYLSLTHLTADFVPAEINGVAQTYQAQGIPLTPRTRDEIARFFDGLELVDPGLVVPFRWRPDGTGEDITDADASGWGAVARKP</sequence>
<dbReference type="EMBL" id="FZMO01000066">
    <property type="protein sequence ID" value="SNQ46827.1"/>
    <property type="molecule type" value="Genomic_DNA"/>
</dbReference>
<dbReference type="Pfam" id="PF04672">
    <property type="entry name" value="Methyltransf_19"/>
    <property type="match status" value="1"/>
</dbReference>
<dbReference type="SUPFAM" id="SSF53335">
    <property type="entry name" value="S-adenosyl-L-methionine-dependent methyltransferases"/>
    <property type="match status" value="1"/>
</dbReference>
<evidence type="ECO:0000313" key="2">
    <source>
        <dbReference type="Proteomes" id="UP000234331"/>
    </source>
</evidence>
<dbReference type="RefSeq" id="WP_243407286.1">
    <property type="nucleotide sequence ID" value="NZ_FZMO01000066.1"/>
</dbReference>
<evidence type="ECO:0000313" key="1">
    <source>
        <dbReference type="EMBL" id="SNQ46827.1"/>
    </source>
</evidence>
<dbReference type="AlphaFoldDB" id="A0A2I2KMC5"/>
<keyword evidence="1" id="KW-0808">Transferase</keyword>
<proteinExistence type="predicted"/>
<name>A0A2I2KMC5_9ACTN</name>
<dbReference type="InterPro" id="IPR029063">
    <property type="entry name" value="SAM-dependent_MTases_sf"/>
</dbReference>
<dbReference type="Gene3D" id="3.40.50.150">
    <property type="entry name" value="Vaccinia Virus protein VP39"/>
    <property type="match status" value="1"/>
</dbReference>
<dbReference type="PIRSF" id="PIRSF017393">
    <property type="entry name" value="MTase_SAV2177"/>
    <property type="match status" value="1"/>
</dbReference>
<keyword evidence="1" id="KW-0489">Methyltransferase</keyword>
<organism evidence="1 2">
    <name type="scientific">Frankia canadensis</name>
    <dbReference type="NCBI Taxonomy" id="1836972"/>
    <lineage>
        <taxon>Bacteria</taxon>
        <taxon>Bacillati</taxon>
        <taxon>Actinomycetota</taxon>
        <taxon>Actinomycetes</taxon>
        <taxon>Frankiales</taxon>
        <taxon>Frankiaceae</taxon>
        <taxon>Frankia</taxon>
    </lineage>
</organism>
<protein>
    <submittedName>
        <fullName evidence="1">S-adenosyl methyltransferase</fullName>
    </submittedName>
</protein>
<keyword evidence="2" id="KW-1185">Reference proteome</keyword>
<gene>
    <name evidence="1" type="ORF">FRACA_1580007</name>
</gene>
<reference evidence="1 2" key="1">
    <citation type="submission" date="2017-06" db="EMBL/GenBank/DDBJ databases">
        <authorList>
            <person name="Kim H.J."/>
            <person name="Triplett B.A."/>
        </authorList>
    </citation>
    <scope>NUCLEOTIDE SEQUENCE [LARGE SCALE GENOMIC DNA]</scope>
    <source>
        <strain evidence="1">FRACA_ARgP5</strain>
    </source>
</reference>